<dbReference type="Pfam" id="PF17754">
    <property type="entry name" value="TetR_C_14"/>
    <property type="match status" value="1"/>
</dbReference>
<feature type="domain" description="HTH tetR-type" evidence="5">
    <location>
        <begin position="16"/>
        <end position="76"/>
    </location>
</feature>
<dbReference type="PROSITE" id="PS01081">
    <property type="entry name" value="HTH_TETR_1"/>
    <property type="match status" value="1"/>
</dbReference>
<dbReference type="Gene3D" id="1.10.357.10">
    <property type="entry name" value="Tetracycline Repressor, domain 2"/>
    <property type="match status" value="1"/>
</dbReference>
<dbReference type="PANTHER" id="PTHR30055:SF234">
    <property type="entry name" value="HTH-TYPE TRANSCRIPTIONAL REGULATOR BETI"/>
    <property type="match status" value="1"/>
</dbReference>
<dbReference type="Pfam" id="PF00440">
    <property type="entry name" value="TetR_N"/>
    <property type="match status" value="1"/>
</dbReference>
<dbReference type="InterPro" id="IPR041347">
    <property type="entry name" value="MftR_C"/>
</dbReference>
<evidence type="ECO:0000313" key="6">
    <source>
        <dbReference type="EMBL" id="MDA0185327.1"/>
    </source>
</evidence>
<dbReference type="PRINTS" id="PR00455">
    <property type="entry name" value="HTHTETR"/>
</dbReference>
<dbReference type="AlphaFoldDB" id="A0A9X3SJJ0"/>
<evidence type="ECO:0000256" key="4">
    <source>
        <dbReference type="PROSITE-ProRule" id="PRU00335"/>
    </source>
</evidence>
<sequence>MALPDTDLNRRERKAQRTRREIVRAACELVLEEGYERATIARIAERADLATRTVTTRFASKEAIFFDGLNEALARVEQALERPDGDVVDRLRGWIAEMSQLPALKEDDAELRALRSRAIDHDPELRALFGQHFDRAHDAIARAVAATSGLAPGSAGPQMIAAATVVMLRVVERLAAEDDEQASVELERGFEVLRGALTAL</sequence>
<dbReference type="InterPro" id="IPR001647">
    <property type="entry name" value="HTH_TetR"/>
</dbReference>
<dbReference type="InterPro" id="IPR023772">
    <property type="entry name" value="DNA-bd_HTH_TetR-type_CS"/>
</dbReference>
<dbReference type="Gene3D" id="1.10.10.60">
    <property type="entry name" value="Homeodomain-like"/>
    <property type="match status" value="1"/>
</dbReference>
<comment type="caution">
    <text evidence="6">The sequence shown here is derived from an EMBL/GenBank/DDBJ whole genome shotgun (WGS) entry which is preliminary data.</text>
</comment>
<dbReference type="RefSeq" id="WP_270029824.1">
    <property type="nucleotide sequence ID" value="NZ_JAPDDP010000108.1"/>
</dbReference>
<evidence type="ECO:0000313" key="7">
    <source>
        <dbReference type="Proteomes" id="UP001147653"/>
    </source>
</evidence>
<evidence type="ECO:0000256" key="2">
    <source>
        <dbReference type="ARBA" id="ARBA00023125"/>
    </source>
</evidence>
<dbReference type="GO" id="GO:0003700">
    <property type="term" value="F:DNA-binding transcription factor activity"/>
    <property type="evidence" value="ECO:0007669"/>
    <property type="project" value="TreeGrafter"/>
</dbReference>
<keyword evidence="3" id="KW-0804">Transcription</keyword>
<reference evidence="6" key="1">
    <citation type="submission" date="2022-10" db="EMBL/GenBank/DDBJ databases">
        <title>The WGS of Solirubrobacter phytolaccae KCTC 29190.</title>
        <authorList>
            <person name="Jiang Z."/>
        </authorList>
    </citation>
    <scope>NUCLEOTIDE SEQUENCE</scope>
    <source>
        <strain evidence="6">KCTC 29190</strain>
    </source>
</reference>
<feature type="DNA-binding region" description="H-T-H motif" evidence="4">
    <location>
        <begin position="39"/>
        <end position="58"/>
    </location>
</feature>
<keyword evidence="1" id="KW-0805">Transcription regulation</keyword>
<keyword evidence="2 4" id="KW-0238">DNA-binding</keyword>
<organism evidence="6 7">
    <name type="scientific">Solirubrobacter phytolaccae</name>
    <dbReference type="NCBI Taxonomy" id="1404360"/>
    <lineage>
        <taxon>Bacteria</taxon>
        <taxon>Bacillati</taxon>
        <taxon>Actinomycetota</taxon>
        <taxon>Thermoleophilia</taxon>
        <taxon>Solirubrobacterales</taxon>
        <taxon>Solirubrobacteraceae</taxon>
        <taxon>Solirubrobacter</taxon>
    </lineage>
</organism>
<evidence type="ECO:0000256" key="1">
    <source>
        <dbReference type="ARBA" id="ARBA00023015"/>
    </source>
</evidence>
<dbReference type="GO" id="GO:0000976">
    <property type="term" value="F:transcription cis-regulatory region binding"/>
    <property type="evidence" value="ECO:0007669"/>
    <property type="project" value="TreeGrafter"/>
</dbReference>
<dbReference type="PROSITE" id="PS50977">
    <property type="entry name" value="HTH_TETR_2"/>
    <property type="match status" value="1"/>
</dbReference>
<dbReference type="InterPro" id="IPR009057">
    <property type="entry name" value="Homeodomain-like_sf"/>
</dbReference>
<name>A0A9X3SJJ0_9ACTN</name>
<evidence type="ECO:0000256" key="3">
    <source>
        <dbReference type="ARBA" id="ARBA00023163"/>
    </source>
</evidence>
<evidence type="ECO:0000259" key="5">
    <source>
        <dbReference type="PROSITE" id="PS50977"/>
    </source>
</evidence>
<protein>
    <submittedName>
        <fullName evidence="6">TetR/AcrR family transcriptional regulator</fullName>
    </submittedName>
</protein>
<proteinExistence type="predicted"/>
<accession>A0A9X3SJJ0</accession>
<gene>
    <name evidence="6" type="ORF">OJ997_33790</name>
</gene>
<keyword evidence="7" id="KW-1185">Reference proteome</keyword>
<dbReference type="EMBL" id="JAPDDP010000108">
    <property type="protein sequence ID" value="MDA0185327.1"/>
    <property type="molecule type" value="Genomic_DNA"/>
</dbReference>
<dbReference type="InterPro" id="IPR050109">
    <property type="entry name" value="HTH-type_TetR-like_transc_reg"/>
</dbReference>
<dbReference type="PANTHER" id="PTHR30055">
    <property type="entry name" value="HTH-TYPE TRANSCRIPTIONAL REGULATOR RUTR"/>
    <property type="match status" value="1"/>
</dbReference>
<dbReference type="SUPFAM" id="SSF46689">
    <property type="entry name" value="Homeodomain-like"/>
    <property type="match status" value="1"/>
</dbReference>
<dbReference type="Proteomes" id="UP001147653">
    <property type="component" value="Unassembled WGS sequence"/>
</dbReference>